<evidence type="ECO:0000256" key="4">
    <source>
        <dbReference type="PIRSR" id="PIRSR005739-1"/>
    </source>
</evidence>
<feature type="domain" description="O-methyltransferase C-terminal" evidence="5">
    <location>
        <begin position="134"/>
        <end position="342"/>
    </location>
</feature>
<dbReference type="AlphaFoldDB" id="D3B8L2"/>
<dbReference type="OMA" id="ADFSLHM"/>
<comment type="caution">
    <text evidence="7">The sequence shown here is derived from an EMBL/GenBank/DDBJ whole genome shotgun (WGS) entry which is preliminary data.</text>
</comment>
<evidence type="ECO:0000259" key="5">
    <source>
        <dbReference type="Pfam" id="PF00891"/>
    </source>
</evidence>
<dbReference type="SUPFAM" id="SSF53335">
    <property type="entry name" value="S-adenosyl-L-methionine-dependent methyltransferases"/>
    <property type="match status" value="1"/>
</dbReference>
<organism evidence="7 8">
    <name type="scientific">Heterostelium pallidum (strain ATCC 26659 / Pp 5 / PN500)</name>
    <name type="common">Cellular slime mold</name>
    <name type="synonym">Polysphondylium pallidum</name>
    <dbReference type="NCBI Taxonomy" id="670386"/>
    <lineage>
        <taxon>Eukaryota</taxon>
        <taxon>Amoebozoa</taxon>
        <taxon>Evosea</taxon>
        <taxon>Eumycetozoa</taxon>
        <taxon>Dictyostelia</taxon>
        <taxon>Acytosteliales</taxon>
        <taxon>Acytosteliaceae</taxon>
        <taxon>Heterostelium</taxon>
    </lineage>
</organism>
<dbReference type="PROSITE" id="PS51683">
    <property type="entry name" value="SAM_OMT_II"/>
    <property type="match status" value="1"/>
</dbReference>
<dbReference type="Pfam" id="PF08100">
    <property type="entry name" value="Dimerisation"/>
    <property type="match status" value="1"/>
</dbReference>
<evidence type="ECO:0000256" key="1">
    <source>
        <dbReference type="ARBA" id="ARBA00022603"/>
    </source>
</evidence>
<dbReference type="InterPro" id="IPR012967">
    <property type="entry name" value="COMT_dimerisation"/>
</dbReference>
<dbReference type="PIRSF" id="PIRSF005739">
    <property type="entry name" value="O-mtase"/>
    <property type="match status" value="1"/>
</dbReference>
<keyword evidence="1" id="KW-0489">Methyltransferase</keyword>
<reference evidence="7 8" key="1">
    <citation type="journal article" date="2011" name="Genome Res.">
        <title>Phylogeny-wide analysis of social amoeba genomes highlights ancient origins for complex intercellular communication.</title>
        <authorList>
            <person name="Heidel A.J."/>
            <person name="Lawal H.M."/>
            <person name="Felder M."/>
            <person name="Schilde C."/>
            <person name="Helps N.R."/>
            <person name="Tunggal B."/>
            <person name="Rivero F."/>
            <person name="John U."/>
            <person name="Schleicher M."/>
            <person name="Eichinger L."/>
            <person name="Platzer M."/>
            <person name="Noegel A.A."/>
            <person name="Schaap P."/>
            <person name="Gloeckner G."/>
        </authorList>
    </citation>
    <scope>NUCLEOTIDE SEQUENCE [LARGE SCALE GENOMIC DNA]</scope>
    <source>
        <strain evidence="8">ATCC 26659 / Pp 5 / PN500</strain>
    </source>
</reference>
<evidence type="ECO:0000313" key="8">
    <source>
        <dbReference type="Proteomes" id="UP000001396"/>
    </source>
</evidence>
<accession>D3B8L2</accession>
<evidence type="ECO:0000313" key="7">
    <source>
        <dbReference type="EMBL" id="EFA82380.1"/>
    </source>
</evidence>
<keyword evidence="3" id="KW-0949">S-adenosyl-L-methionine</keyword>
<evidence type="ECO:0008006" key="9">
    <source>
        <dbReference type="Google" id="ProtNLM"/>
    </source>
</evidence>
<name>D3B8L2_HETP5</name>
<evidence type="ECO:0000256" key="2">
    <source>
        <dbReference type="ARBA" id="ARBA00022679"/>
    </source>
</evidence>
<dbReference type="PANTHER" id="PTHR43712:SF2">
    <property type="entry name" value="O-METHYLTRANSFERASE CICE"/>
    <property type="match status" value="1"/>
</dbReference>
<dbReference type="GeneID" id="31360292"/>
<keyword evidence="8" id="KW-1185">Reference proteome</keyword>
<dbReference type="InParanoid" id="D3B8L2"/>
<dbReference type="InterPro" id="IPR036390">
    <property type="entry name" value="WH_DNA-bd_sf"/>
</dbReference>
<dbReference type="InterPro" id="IPR036388">
    <property type="entry name" value="WH-like_DNA-bd_sf"/>
</dbReference>
<gene>
    <name evidence="7" type="ORF">PPL_04805</name>
</gene>
<dbReference type="FunCoup" id="D3B8L2">
    <property type="interactions" value="2"/>
</dbReference>
<dbReference type="GO" id="GO:0008171">
    <property type="term" value="F:O-methyltransferase activity"/>
    <property type="evidence" value="ECO:0007669"/>
    <property type="project" value="InterPro"/>
</dbReference>
<dbReference type="STRING" id="670386.D3B8L2"/>
<feature type="domain" description="O-methyltransferase dimerisation" evidence="6">
    <location>
        <begin position="39"/>
        <end position="112"/>
    </location>
</feature>
<dbReference type="Gene3D" id="3.40.50.150">
    <property type="entry name" value="Vaccinia Virus protein VP39"/>
    <property type="match status" value="1"/>
</dbReference>
<dbReference type="EMBL" id="ADBJ01000020">
    <property type="protein sequence ID" value="EFA82380.1"/>
    <property type="molecule type" value="Genomic_DNA"/>
</dbReference>
<dbReference type="GO" id="GO:0032259">
    <property type="term" value="P:methylation"/>
    <property type="evidence" value="ECO:0007669"/>
    <property type="project" value="UniProtKB-KW"/>
</dbReference>
<protein>
    <recommendedName>
        <fullName evidence="9">O-methyltransferase</fullName>
    </recommendedName>
</protein>
<dbReference type="InterPro" id="IPR029063">
    <property type="entry name" value="SAM-dependent_MTases_sf"/>
</dbReference>
<dbReference type="Pfam" id="PF00891">
    <property type="entry name" value="Methyltransf_2"/>
    <property type="match status" value="1"/>
</dbReference>
<dbReference type="InterPro" id="IPR001077">
    <property type="entry name" value="COMT_C"/>
</dbReference>
<dbReference type="InterPro" id="IPR016461">
    <property type="entry name" value="COMT-like"/>
</dbReference>
<keyword evidence="2" id="KW-0808">Transferase</keyword>
<dbReference type="Gene3D" id="1.10.10.10">
    <property type="entry name" value="Winged helix-like DNA-binding domain superfamily/Winged helix DNA-binding domain"/>
    <property type="match status" value="1"/>
</dbReference>
<dbReference type="RefSeq" id="XP_020434497.1">
    <property type="nucleotide sequence ID" value="XM_020575702.1"/>
</dbReference>
<evidence type="ECO:0000256" key="3">
    <source>
        <dbReference type="ARBA" id="ARBA00022691"/>
    </source>
</evidence>
<feature type="active site" description="Proton acceptor" evidence="4">
    <location>
        <position position="271"/>
    </location>
</feature>
<dbReference type="Proteomes" id="UP000001396">
    <property type="component" value="Unassembled WGS sequence"/>
</dbReference>
<dbReference type="PANTHER" id="PTHR43712">
    <property type="entry name" value="PUTATIVE (AFU_ORTHOLOGUE AFUA_4G14580)-RELATED"/>
    <property type="match status" value="1"/>
</dbReference>
<sequence>MIYYLITKMIETQSRGKETQGGQVGSGKVDSGPVMFLSQICDGLEKSRAIYTVCELDVANQLENKPEPVDKLAKEIGCCPDSLYRLMRALTTLEIFKETDDRVFQHTELSEKLRDQRYRDLVLLHGGPLSFNSWRDLTSTIRNGKSDSNKLFGKPSVWEYFKEHRDEEKIYNTAMTTYTNCLASNIVGIGDFSKCETICDIGGGQGAFLTHILKSNKNIKNAINFEQHCTVECNKQGGCPERDQRIKDHPGDFFTDKIPEADIYIMKSILHNWTDDQAVKVLKNVANSMKQGSKLYVYDIVLGNEKNEQQGVGVWLDIKMFQLMNGRERSLKEFEKIAREAGVKIGNVQKTPQSFSPSLIEFQKA</sequence>
<proteinExistence type="predicted"/>
<dbReference type="SUPFAM" id="SSF46785">
    <property type="entry name" value="Winged helix' DNA-binding domain"/>
    <property type="match status" value="1"/>
</dbReference>
<evidence type="ECO:0000259" key="6">
    <source>
        <dbReference type="Pfam" id="PF08100"/>
    </source>
</evidence>
<dbReference type="GO" id="GO:0046983">
    <property type="term" value="F:protein dimerization activity"/>
    <property type="evidence" value="ECO:0007669"/>
    <property type="project" value="InterPro"/>
</dbReference>